<keyword evidence="5 10" id="KW-1133">Transmembrane helix</keyword>
<feature type="region of interest" description="Disordered" evidence="9">
    <location>
        <begin position="35"/>
        <end position="59"/>
    </location>
</feature>
<evidence type="ECO:0000256" key="8">
    <source>
        <dbReference type="ARBA" id="ARBA00023136"/>
    </source>
</evidence>
<dbReference type="Gene3D" id="2.30.29.30">
    <property type="entry name" value="Pleckstrin-homology domain (PH domain)/Phosphotyrosine-binding domain (PTB)"/>
    <property type="match status" value="1"/>
</dbReference>
<feature type="compositionally biased region" description="Polar residues" evidence="9">
    <location>
        <begin position="936"/>
        <end position="955"/>
    </location>
</feature>
<dbReference type="CDD" id="cd21675">
    <property type="entry name" value="SMP_TEX2"/>
    <property type="match status" value="1"/>
</dbReference>
<feature type="region of interest" description="Disordered" evidence="9">
    <location>
        <begin position="658"/>
        <end position="690"/>
    </location>
</feature>
<feature type="compositionally biased region" description="Low complexity" evidence="9">
    <location>
        <begin position="852"/>
        <end position="862"/>
    </location>
</feature>
<keyword evidence="13" id="KW-1185">Reference proteome</keyword>
<feature type="compositionally biased region" description="Polar residues" evidence="9">
    <location>
        <begin position="1047"/>
        <end position="1057"/>
    </location>
</feature>
<dbReference type="PROSITE" id="PS51847">
    <property type="entry name" value="SMP"/>
    <property type="match status" value="1"/>
</dbReference>
<gene>
    <name evidence="12" type="ORF">LODBEIA_P55320</name>
</gene>
<feature type="compositionally biased region" description="Polar residues" evidence="9">
    <location>
        <begin position="739"/>
        <end position="776"/>
    </location>
</feature>
<dbReference type="Pfam" id="PF15413">
    <property type="entry name" value="PH_11"/>
    <property type="match status" value="1"/>
</dbReference>
<feature type="compositionally biased region" description="Polar residues" evidence="9">
    <location>
        <begin position="963"/>
        <end position="975"/>
    </location>
</feature>
<feature type="region of interest" description="Disordered" evidence="9">
    <location>
        <begin position="322"/>
        <end position="347"/>
    </location>
</feature>
<dbReference type="InterPro" id="IPR011993">
    <property type="entry name" value="PH-like_dom_sf"/>
</dbReference>
<keyword evidence="3 10" id="KW-0812">Transmembrane</keyword>
<dbReference type="EMBL" id="OZ022411">
    <property type="protein sequence ID" value="CAK9441664.1"/>
    <property type="molecule type" value="Genomic_DNA"/>
</dbReference>
<dbReference type="RefSeq" id="XP_066832470.1">
    <property type="nucleotide sequence ID" value="XM_066975875.1"/>
</dbReference>
<feature type="transmembrane region" description="Helical" evidence="10">
    <location>
        <begin position="6"/>
        <end position="29"/>
    </location>
</feature>
<dbReference type="SUPFAM" id="SSF50729">
    <property type="entry name" value="PH domain-like"/>
    <property type="match status" value="1"/>
</dbReference>
<feature type="region of interest" description="Disordered" evidence="9">
    <location>
        <begin position="705"/>
        <end position="777"/>
    </location>
</feature>
<evidence type="ECO:0000256" key="10">
    <source>
        <dbReference type="SAM" id="Phobius"/>
    </source>
</evidence>
<reference evidence="12 13" key="1">
    <citation type="submission" date="2024-03" db="EMBL/GenBank/DDBJ databases">
        <authorList>
            <person name="Brejova B."/>
        </authorList>
    </citation>
    <scope>NUCLEOTIDE SEQUENCE [LARGE SCALE GENOMIC DNA]</scope>
    <source>
        <strain evidence="12 13">CBS 14171</strain>
    </source>
</reference>
<keyword evidence="6" id="KW-0445">Lipid transport</keyword>
<dbReference type="PANTHER" id="PTHR13466:SF19">
    <property type="entry name" value="NUCLEUS-VACUOLE JUNCTION PROTEIN 2"/>
    <property type="match status" value="1"/>
</dbReference>
<evidence type="ECO:0000256" key="9">
    <source>
        <dbReference type="SAM" id="MobiDB-lite"/>
    </source>
</evidence>
<comment type="subcellular location">
    <subcellularLocation>
        <location evidence="1">Endoplasmic reticulum membrane</location>
    </subcellularLocation>
</comment>
<dbReference type="Proteomes" id="UP001497383">
    <property type="component" value="Chromosome 7"/>
</dbReference>
<feature type="compositionally biased region" description="Low complexity" evidence="9">
    <location>
        <begin position="793"/>
        <end position="834"/>
    </location>
</feature>
<feature type="compositionally biased region" description="Polar residues" evidence="9">
    <location>
        <begin position="174"/>
        <end position="211"/>
    </location>
</feature>
<dbReference type="GeneID" id="92210728"/>
<feature type="compositionally biased region" description="Basic and acidic residues" evidence="9">
    <location>
        <begin position="705"/>
        <end position="718"/>
    </location>
</feature>
<sequence length="1103" mass="119563">MGLLSVLFIYLLGVISCPFLLVITFIYVIPEIKKSKRGGEGASGGDDAKDFDEDYDDERQSNLKAGEIEEKHQSGLESFKNGWIIVTNEYIESTDEINSKTASITESAENKSAYASLYKLVNRQQQQQQQLQQQQQPEQIPPQQQQQQQQSSSQSFQERQTSSEGGPLEDDVSDSVSIASMQLSSPSHLTQSPPLKSQQQHAGNQGSTQSMRQSLKKHRFFAVLKHGNLFLYKDQSLKDVKNVVVLSNYFVTLWPRDLKDASLFTKYTAIALINPNKLRNLDKLSNRNGSPPGSFFIYCDTNSDKEDWYFALIRGTKLETANVNNNTNNSNGNGNGNGNGNLSISSSGGNNNSSIPANLSAFKYAQTLHFSTKEMIKLIQALYSSEGHLQTKWMNALIGRWFLAIKDTEWFENYIYTRLSKKLDKMKKPGFFDTFQITDIYPGSSAPFFTYPSLKEINPDGTVVVSANISYSGGISATIKTKLDLAFGAKFASKEVDLSLKISLMTLEGPILIKMKPPPSNRFWYCYEIEPLMHFKIEPILSNKSLNYPFITSSIEKKFTEGIKESLVLPHWDDIVFLDTMNELYRGGIWKNSGNSGADSNDADTVGHSSSEDAESLNFTTGDDETLGRTRGRPLKNTKFGTALSDLTLKMKKKTTTTNLSMDEFPQTTTTTVSAAPETSSSSSSNSAASSLMSNTFKRIGKWYFKDDDKSQKPKRDGSQQVASTTTPSKVENRRPGSGHSSVSNFSASTINSGSGVNATMITTDSDGTIGNTPSDMKTENIASAHLASMININNNNSNTTTTSENINSNSNSSSKVPTPPRTSSSKSISSGTSEVYHPPEMISNRRPPRKSSNATSTTAATIKQEKFHQVPPPTVNPSAFEHVQKNGATSPQPAQSPQFNFGRLDSMSDAEKSYSPFPRINISQSQPPQLPPRQAGTSQAGASPASTTKSTVTAGSLGASGFLSTFNNLPSSPTYKRRNGPNGAGGEDEDENIAAAGGAGGGRASRSESISGFNLNDSSSGFGANTTPLPAAADPSNIIVAEALTSEPTVGLSQVETPERQRSVVGRKPPPPPRSGATSPLASASSVAAPVPTTISSYIKSD</sequence>
<feature type="region of interest" description="Disordered" evidence="9">
    <location>
        <begin position="793"/>
        <end position="1033"/>
    </location>
</feature>
<evidence type="ECO:0000256" key="5">
    <source>
        <dbReference type="ARBA" id="ARBA00022989"/>
    </source>
</evidence>
<dbReference type="Pfam" id="PF10296">
    <property type="entry name" value="MMM1"/>
    <property type="match status" value="1"/>
</dbReference>
<dbReference type="InterPro" id="IPR019411">
    <property type="entry name" value="MMM1_dom"/>
</dbReference>
<evidence type="ECO:0000313" key="12">
    <source>
        <dbReference type="EMBL" id="CAK9441664.1"/>
    </source>
</evidence>
<evidence type="ECO:0000256" key="7">
    <source>
        <dbReference type="ARBA" id="ARBA00023121"/>
    </source>
</evidence>
<feature type="compositionally biased region" description="Polar residues" evidence="9">
    <location>
        <begin position="887"/>
        <end position="900"/>
    </location>
</feature>
<feature type="domain" description="SMP-LTD" evidence="11">
    <location>
        <begin position="387"/>
        <end position="578"/>
    </location>
</feature>
<evidence type="ECO:0000256" key="1">
    <source>
        <dbReference type="ARBA" id="ARBA00004586"/>
    </source>
</evidence>
<feature type="compositionally biased region" description="Polar residues" evidence="9">
    <location>
        <begin position="1014"/>
        <end position="1029"/>
    </location>
</feature>
<feature type="compositionally biased region" description="Low complexity" evidence="9">
    <location>
        <begin position="322"/>
        <end position="332"/>
    </location>
</feature>
<dbReference type="PANTHER" id="PTHR13466">
    <property type="entry name" value="TEX2 PROTEIN-RELATED"/>
    <property type="match status" value="1"/>
</dbReference>
<feature type="compositionally biased region" description="Low complexity" evidence="9">
    <location>
        <begin position="668"/>
        <end position="690"/>
    </location>
</feature>
<accession>A0ABP0ZT52</accession>
<protein>
    <recommendedName>
        <fullName evidence="11">SMP-LTD domain-containing protein</fullName>
    </recommendedName>
</protein>
<feature type="compositionally biased region" description="Low complexity" evidence="9">
    <location>
        <begin position="1078"/>
        <end position="1095"/>
    </location>
</feature>
<feature type="region of interest" description="Disordered" evidence="9">
    <location>
        <begin position="596"/>
        <end position="639"/>
    </location>
</feature>
<proteinExistence type="predicted"/>
<feature type="region of interest" description="Disordered" evidence="9">
    <location>
        <begin position="1047"/>
        <end position="1103"/>
    </location>
</feature>
<evidence type="ECO:0000256" key="4">
    <source>
        <dbReference type="ARBA" id="ARBA00022824"/>
    </source>
</evidence>
<evidence type="ECO:0000256" key="6">
    <source>
        <dbReference type="ARBA" id="ARBA00023055"/>
    </source>
</evidence>
<keyword evidence="8 10" id="KW-0472">Membrane</keyword>
<feature type="compositionally biased region" description="Low complexity" evidence="9">
    <location>
        <begin position="128"/>
        <end position="164"/>
    </location>
</feature>
<evidence type="ECO:0000313" key="13">
    <source>
        <dbReference type="Proteomes" id="UP001497383"/>
    </source>
</evidence>
<keyword evidence="2" id="KW-0813">Transport</keyword>
<evidence type="ECO:0000256" key="2">
    <source>
        <dbReference type="ARBA" id="ARBA00022448"/>
    </source>
</evidence>
<dbReference type="InterPro" id="IPR031468">
    <property type="entry name" value="SMP_LBD"/>
</dbReference>
<organism evidence="12 13">
    <name type="scientific">Lodderomyces beijingensis</name>
    <dbReference type="NCBI Taxonomy" id="1775926"/>
    <lineage>
        <taxon>Eukaryota</taxon>
        <taxon>Fungi</taxon>
        <taxon>Dikarya</taxon>
        <taxon>Ascomycota</taxon>
        <taxon>Saccharomycotina</taxon>
        <taxon>Pichiomycetes</taxon>
        <taxon>Debaryomycetaceae</taxon>
        <taxon>Candida/Lodderomyces clade</taxon>
        <taxon>Lodderomyces</taxon>
    </lineage>
</organism>
<name>A0ABP0ZT52_9ASCO</name>
<feature type="compositionally biased region" description="Polar residues" evidence="9">
    <location>
        <begin position="719"/>
        <end position="730"/>
    </location>
</feature>
<evidence type="ECO:0000256" key="3">
    <source>
        <dbReference type="ARBA" id="ARBA00022692"/>
    </source>
</evidence>
<feature type="region of interest" description="Disordered" evidence="9">
    <location>
        <begin position="128"/>
        <end position="211"/>
    </location>
</feature>
<keyword evidence="7" id="KW-0446">Lipid-binding</keyword>
<keyword evidence="4" id="KW-0256">Endoplasmic reticulum</keyword>
<evidence type="ECO:0000259" key="11">
    <source>
        <dbReference type="PROSITE" id="PS51847"/>
    </source>
</evidence>